<comment type="caution">
    <text evidence="2">The sequence shown here is derived from an EMBL/GenBank/DDBJ whole genome shotgun (WGS) entry which is preliminary data.</text>
</comment>
<proteinExistence type="predicted"/>
<feature type="region of interest" description="Disordered" evidence="1">
    <location>
        <begin position="42"/>
        <end position="68"/>
    </location>
</feature>
<evidence type="ECO:0000256" key="1">
    <source>
        <dbReference type="SAM" id="MobiDB-lite"/>
    </source>
</evidence>
<name>A0ABP7LQS2_9SPHN</name>
<keyword evidence="3" id="KW-1185">Reference proteome</keyword>
<accession>A0ABP7LQS2</accession>
<dbReference type="EMBL" id="BAABBM010000001">
    <property type="protein sequence ID" value="GAA3905642.1"/>
    <property type="molecule type" value="Genomic_DNA"/>
</dbReference>
<dbReference type="PROSITE" id="PS51257">
    <property type="entry name" value="PROKAR_LIPOPROTEIN"/>
    <property type="match status" value="1"/>
</dbReference>
<evidence type="ECO:0000313" key="3">
    <source>
        <dbReference type="Proteomes" id="UP001500827"/>
    </source>
</evidence>
<evidence type="ECO:0008006" key="4">
    <source>
        <dbReference type="Google" id="ProtNLM"/>
    </source>
</evidence>
<evidence type="ECO:0000313" key="2">
    <source>
        <dbReference type="EMBL" id="GAA3905642.1"/>
    </source>
</evidence>
<reference evidence="3" key="1">
    <citation type="journal article" date="2019" name="Int. J. Syst. Evol. Microbiol.">
        <title>The Global Catalogue of Microorganisms (GCM) 10K type strain sequencing project: providing services to taxonomists for standard genome sequencing and annotation.</title>
        <authorList>
            <consortium name="The Broad Institute Genomics Platform"/>
            <consortium name="The Broad Institute Genome Sequencing Center for Infectious Disease"/>
            <person name="Wu L."/>
            <person name="Ma J."/>
        </authorList>
    </citation>
    <scope>NUCLEOTIDE SEQUENCE [LARGE SCALE GENOMIC DNA]</scope>
    <source>
        <strain evidence="3">JCM 17543</strain>
    </source>
</reference>
<dbReference type="Proteomes" id="UP001500827">
    <property type="component" value="Unassembled WGS sequence"/>
</dbReference>
<sequence>MFERSGTSLEMRRIVPLFLILAACGKEQPQGPTAEQAAQLNEAENMLDAAANEEGPADRSTGPSNNSD</sequence>
<gene>
    <name evidence="2" type="ORF">GCM10022276_25250</name>
</gene>
<protein>
    <recommendedName>
        <fullName evidence="4">Lipoprotein</fullName>
    </recommendedName>
</protein>
<organism evidence="2 3">
    <name type="scientific">Sphingomonas limnosediminicola</name>
    <dbReference type="NCBI Taxonomy" id="940133"/>
    <lineage>
        <taxon>Bacteria</taxon>
        <taxon>Pseudomonadati</taxon>
        <taxon>Pseudomonadota</taxon>
        <taxon>Alphaproteobacteria</taxon>
        <taxon>Sphingomonadales</taxon>
        <taxon>Sphingomonadaceae</taxon>
        <taxon>Sphingomonas</taxon>
    </lineage>
</organism>